<evidence type="ECO:0000259" key="14">
    <source>
        <dbReference type="PROSITE" id="PS50011"/>
    </source>
</evidence>
<keyword evidence="4" id="KW-0723">Serine/threonine-protein kinase</keyword>
<keyword evidence="8" id="KW-0067">ATP-binding</keyword>
<dbReference type="InterPro" id="IPR008271">
    <property type="entry name" value="Ser/Thr_kinase_AS"/>
</dbReference>
<feature type="domain" description="Protein kinase" evidence="14">
    <location>
        <begin position="623"/>
        <end position="920"/>
    </location>
</feature>
<dbReference type="InterPro" id="IPR040661">
    <property type="entry name" value="LZ3wCH"/>
</dbReference>
<evidence type="ECO:0000256" key="3">
    <source>
        <dbReference type="ARBA" id="ARBA00016093"/>
    </source>
</evidence>
<feature type="compositionally biased region" description="Basic and acidic residues" evidence="13">
    <location>
        <begin position="400"/>
        <end position="418"/>
    </location>
</feature>
<dbReference type="OMA" id="MQHFDQN"/>
<dbReference type="InterPro" id="IPR011009">
    <property type="entry name" value="Kinase-like_dom_sf"/>
</dbReference>
<dbReference type="PROSITE" id="PS50011">
    <property type="entry name" value="PROTEIN_KINASE_DOM"/>
    <property type="match status" value="1"/>
</dbReference>
<sequence length="1153" mass="130147">MASEEAARSHLSRRKHRRSPRDDDDEDAAEDGASSLKRHKRDHHRHRHRGEGDLEGAAGVATVSPAAAGPAEGEAEDGEILDQATAAVGVDVGVGVGRGLDADAGEAGSVRGVLPAPEHGDNSDADLNIHVNELHTSQLARNPSQEHDYPAKSDHAAHEAIVEYHSRRSPGLRNHNEAHSKDCLRSCHASRETGFQTDGSRNSVRLDYEHGIDDRHGELDRYSTRRWETEERGCYKKRKNSGCHIGRHTDICNSEEKHLDERKHGSLVEKKVDLHGLAYHERRSGDGRFDQKASAHHGHGEGREMDRWSSSTRKKDEEWRNRKNDTARNSYKETDRVGSRYGEEKLTDSIDKRDKRGFRGKEMDACWSRAVNGNEGSISYTHANYGMSGIYKDGSSFGGDDTKAKCKRRPEEEKKEPYMEEDEENYLEKIEDRLAKTKEHESEKIKDESKKGTEDILEKQQEKSAHCIDNKEITKINKEPAATKQRLNNLRAKEEIAKNHELSNVFVGAKFCNVRKSPTLPKISISLEILDNKRATSASGLQEGSLGVSHNKRMANASGLQEGIPMRGKQVIVGNKFDGQQRIGRKLGNENNMLAKKNTLHNNWEDEEGYYIYHFGEVLQGRYEITARRGKGVFSTVVNAKDLKAQKDGCGEVAIKIICNNIEKSGKREISILEKMATADCEDKRHFLESLHMNLREVIKKFGHGNGLKLTAVRVYARQIFIALKHLRHSGVLHCDIKPDNILVNKDGNWLKLCDFGSAMSAGNNEITPYLVSRFYRAPEIILGLPYDHPLDMWSAGCCLSELYTGKILFDGSTNNDMLRLHMELKGPFPKKMLRKGAFTMQHFDQNMNFLARKKDPITKTVVNRLLLNIKPKGVGSAISSCPGDDPKMISSFKDLLEKIFVLDPKKRITVSEALSHPFITGNEAAMPPKSDSVEGIVLSFVNEQNRPLNSQNAADALQKFSLKKTAVQKALDALADSGQISFKEYGKQKIYLARQDQFNIPNGEELEEMKKANIKLQEELADQKKAIGEVESEVRGLQSNLTLAEIKSKEAKLQREVHEMEEKLNKLRSGVILVKPEDKKIIEESFSEKVNQWRKRKRMFKELWDNITENSPKDQKEFKEELGIEYDEDVGVNLQSYSDMLTSLSKRRKVSR</sequence>
<dbReference type="Gene3D" id="1.10.510.10">
    <property type="entry name" value="Transferase(Phosphotransferase) domain 1"/>
    <property type="match status" value="1"/>
</dbReference>
<feature type="coiled-coil region" evidence="12">
    <location>
        <begin position="1007"/>
        <end position="1071"/>
    </location>
</feature>
<dbReference type="eggNOG" id="KOG0670">
    <property type="taxonomic scope" value="Eukaryota"/>
</dbReference>
<dbReference type="EC" id="2.7.11.1" evidence="2"/>
<feature type="compositionally biased region" description="Basic residues" evidence="13">
    <location>
        <begin position="36"/>
        <end position="49"/>
    </location>
</feature>
<dbReference type="Gramene" id="ORUFI03G32840.2">
    <property type="protein sequence ID" value="ORUFI03G32840.2"/>
    <property type="gene ID" value="ORUFI03G32840"/>
</dbReference>
<evidence type="ECO:0000256" key="8">
    <source>
        <dbReference type="ARBA" id="ARBA00022840"/>
    </source>
</evidence>
<keyword evidence="6" id="KW-0547">Nucleotide-binding</keyword>
<dbReference type="GO" id="GO:0005634">
    <property type="term" value="C:nucleus"/>
    <property type="evidence" value="ECO:0007669"/>
    <property type="project" value="UniProtKB-SubCell"/>
</dbReference>
<dbReference type="SMART" id="SM00220">
    <property type="entry name" value="S_TKc"/>
    <property type="match status" value="1"/>
</dbReference>
<protein>
    <recommendedName>
        <fullName evidence="3">Homologous-pairing protein 2 homolog</fullName>
        <ecNumber evidence="2">2.7.11.1</ecNumber>
    </recommendedName>
</protein>
<keyword evidence="10" id="KW-0539">Nucleus</keyword>
<dbReference type="Pfam" id="PF18517">
    <property type="entry name" value="LZ3wCH"/>
    <property type="match status" value="1"/>
</dbReference>
<dbReference type="Gene3D" id="3.30.200.20">
    <property type="entry name" value="Phosphorylase Kinase, domain 1"/>
    <property type="match status" value="1"/>
</dbReference>
<dbReference type="InterPro" id="IPR050494">
    <property type="entry name" value="Ser_Thr_dual-spec_kinase"/>
</dbReference>
<dbReference type="Pfam" id="PF00069">
    <property type="entry name" value="Pkinase"/>
    <property type="match status" value="1"/>
</dbReference>
<keyword evidence="9 12" id="KW-0175">Coiled coil</keyword>
<name>A0A0E0P0B1_ORYRU</name>
<keyword evidence="7" id="KW-0418">Kinase</keyword>
<organism evidence="15 16">
    <name type="scientific">Oryza rufipogon</name>
    <name type="common">Brownbeard rice</name>
    <name type="synonym">Asian wild rice</name>
    <dbReference type="NCBI Taxonomy" id="4529"/>
    <lineage>
        <taxon>Eukaryota</taxon>
        <taxon>Viridiplantae</taxon>
        <taxon>Streptophyta</taxon>
        <taxon>Embryophyta</taxon>
        <taxon>Tracheophyta</taxon>
        <taxon>Spermatophyta</taxon>
        <taxon>Magnoliopsida</taxon>
        <taxon>Liliopsida</taxon>
        <taxon>Poales</taxon>
        <taxon>Poaceae</taxon>
        <taxon>BOP clade</taxon>
        <taxon>Oryzoideae</taxon>
        <taxon>Oryzeae</taxon>
        <taxon>Oryzinae</taxon>
        <taxon>Oryza</taxon>
    </lineage>
</organism>
<feature type="region of interest" description="Disordered" evidence="13">
    <location>
        <begin position="1"/>
        <end position="59"/>
    </location>
</feature>
<proteinExistence type="inferred from homology"/>
<dbReference type="AlphaFoldDB" id="A0A0E0P0B1"/>
<dbReference type="InterPro" id="IPR010776">
    <property type="entry name" value="Hop2_WH_dom"/>
</dbReference>
<dbReference type="InterPro" id="IPR036388">
    <property type="entry name" value="WH-like_DNA-bd_sf"/>
</dbReference>
<dbReference type="EnsemblPlants" id="ORUFI03G32840.2">
    <property type="protein sequence ID" value="ORUFI03G32840.2"/>
    <property type="gene ID" value="ORUFI03G32840"/>
</dbReference>
<evidence type="ECO:0000256" key="6">
    <source>
        <dbReference type="ARBA" id="ARBA00022741"/>
    </source>
</evidence>
<dbReference type="SUPFAM" id="SSF56112">
    <property type="entry name" value="Protein kinase-like (PK-like)"/>
    <property type="match status" value="1"/>
</dbReference>
<dbReference type="Proteomes" id="UP000008022">
    <property type="component" value="Unassembled WGS sequence"/>
</dbReference>
<dbReference type="PANTHER" id="PTHR24058">
    <property type="entry name" value="DUAL SPECIFICITY PROTEIN KINASE"/>
    <property type="match status" value="1"/>
</dbReference>
<evidence type="ECO:0000256" key="2">
    <source>
        <dbReference type="ARBA" id="ARBA00012513"/>
    </source>
</evidence>
<comment type="similarity">
    <text evidence="11">Belongs to the protein kinase superfamily. CMGC Ser/Thr protein kinase family.</text>
</comment>
<dbReference type="eggNOG" id="KOG4603">
    <property type="taxonomic scope" value="Eukaryota"/>
</dbReference>
<accession>A0A0E0P0B1</accession>
<dbReference type="PROSITE" id="PS00108">
    <property type="entry name" value="PROTEIN_KINASE_ST"/>
    <property type="match status" value="1"/>
</dbReference>
<dbReference type="STRING" id="4529.A0A0E0P0B1"/>
<reference evidence="16" key="1">
    <citation type="submission" date="2013-06" db="EMBL/GenBank/DDBJ databases">
        <authorList>
            <person name="Zhao Q."/>
        </authorList>
    </citation>
    <scope>NUCLEOTIDE SEQUENCE</scope>
    <source>
        <strain evidence="16">cv. W1943</strain>
    </source>
</reference>
<evidence type="ECO:0000256" key="10">
    <source>
        <dbReference type="ARBA" id="ARBA00023242"/>
    </source>
</evidence>
<dbReference type="Gene3D" id="1.10.10.10">
    <property type="entry name" value="Winged helix-like DNA-binding domain superfamily/Winged helix DNA-binding domain"/>
    <property type="match status" value="1"/>
</dbReference>
<keyword evidence="16" id="KW-1185">Reference proteome</keyword>
<keyword evidence="5" id="KW-0808">Transferase</keyword>
<evidence type="ECO:0000256" key="5">
    <source>
        <dbReference type="ARBA" id="ARBA00022679"/>
    </source>
</evidence>
<dbReference type="Pfam" id="PF07106">
    <property type="entry name" value="WHD_TBPIP"/>
    <property type="match status" value="1"/>
</dbReference>
<dbReference type="PANTHER" id="PTHR24058:SF103">
    <property type="entry name" value="SERINE_THREONINE-PROTEIN KINASE PRP4 HOMOLOG"/>
    <property type="match status" value="1"/>
</dbReference>
<evidence type="ECO:0000256" key="13">
    <source>
        <dbReference type="SAM" id="MobiDB-lite"/>
    </source>
</evidence>
<dbReference type="GO" id="GO:0004674">
    <property type="term" value="F:protein serine/threonine kinase activity"/>
    <property type="evidence" value="ECO:0007669"/>
    <property type="project" value="UniProtKB-KW"/>
</dbReference>
<evidence type="ECO:0000256" key="11">
    <source>
        <dbReference type="ARBA" id="ARBA00023596"/>
    </source>
</evidence>
<feature type="region of interest" description="Disordered" evidence="13">
    <location>
        <begin position="393"/>
        <end position="464"/>
    </location>
</feature>
<reference evidence="15" key="2">
    <citation type="submission" date="2015-06" db="UniProtKB">
        <authorList>
            <consortium name="EnsemblPlants"/>
        </authorList>
    </citation>
    <scope>IDENTIFICATION</scope>
</reference>
<evidence type="ECO:0000256" key="4">
    <source>
        <dbReference type="ARBA" id="ARBA00022527"/>
    </source>
</evidence>
<evidence type="ECO:0000313" key="16">
    <source>
        <dbReference type="Proteomes" id="UP000008022"/>
    </source>
</evidence>
<dbReference type="InterPro" id="IPR000719">
    <property type="entry name" value="Prot_kinase_dom"/>
</dbReference>
<feature type="region of interest" description="Disordered" evidence="13">
    <location>
        <begin position="283"/>
        <end position="324"/>
    </location>
</feature>
<dbReference type="FunFam" id="1.10.510.10:FF:000078">
    <property type="entry name" value="Serine/threonine-protein kinase PRP4 homolog"/>
    <property type="match status" value="1"/>
</dbReference>
<evidence type="ECO:0000313" key="15">
    <source>
        <dbReference type="EnsemblPlants" id="ORUFI03G32840.2"/>
    </source>
</evidence>
<evidence type="ECO:0000256" key="12">
    <source>
        <dbReference type="SAM" id="Coils"/>
    </source>
</evidence>
<feature type="compositionally biased region" description="Basic residues" evidence="13">
    <location>
        <begin position="10"/>
        <end position="19"/>
    </location>
</feature>
<feature type="compositionally biased region" description="Basic and acidic residues" evidence="13">
    <location>
        <begin position="426"/>
        <end position="464"/>
    </location>
</feature>
<evidence type="ECO:0000256" key="9">
    <source>
        <dbReference type="ARBA" id="ARBA00023054"/>
    </source>
</evidence>
<comment type="subcellular location">
    <subcellularLocation>
        <location evidence="1">Nucleus</location>
    </subcellularLocation>
</comment>
<dbReference type="GO" id="GO:0005524">
    <property type="term" value="F:ATP binding"/>
    <property type="evidence" value="ECO:0007669"/>
    <property type="project" value="UniProtKB-KW"/>
</dbReference>
<evidence type="ECO:0000256" key="7">
    <source>
        <dbReference type="ARBA" id="ARBA00022777"/>
    </source>
</evidence>
<evidence type="ECO:0000256" key="1">
    <source>
        <dbReference type="ARBA" id="ARBA00004123"/>
    </source>
</evidence>